<gene>
    <name evidence="3" type="ORF">METZ01_LOCUS197754</name>
</gene>
<evidence type="ECO:0000256" key="1">
    <source>
        <dbReference type="SAM" id="MobiDB-lite"/>
    </source>
</evidence>
<dbReference type="EMBL" id="UINC01042366">
    <property type="protein sequence ID" value="SVB44900.1"/>
    <property type="molecule type" value="Genomic_DNA"/>
</dbReference>
<dbReference type="InterPro" id="IPR052908">
    <property type="entry name" value="AP-4-A_phosphorylase"/>
</dbReference>
<name>A0A382E2G2_9ZZZZ</name>
<dbReference type="GO" id="GO:0003824">
    <property type="term" value="F:catalytic activity"/>
    <property type="evidence" value="ECO:0007669"/>
    <property type="project" value="InterPro"/>
</dbReference>
<reference evidence="3" key="1">
    <citation type="submission" date="2018-05" db="EMBL/GenBank/DDBJ databases">
        <authorList>
            <person name="Lanie J.A."/>
            <person name="Ng W.-L."/>
            <person name="Kazmierczak K.M."/>
            <person name="Andrzejewski T.M."/>
            <person name="Davidsen T.M."/>
            <person name="Wayne K.J."/>
            <person name="Tettelin H."/>
            <person name="Glass J.I."/>
            <person name="Rusch D."/>
            <person name="Podicherti R."/>
            <person name="Tsui H.-C.T."/>
            <person name="Winkler M.E."/>
        </authorList>
    </citation>
    <scope>NUCLEOTIDE SEQUENCE</scope>
</reference>
<evidence type="ECO:0000313" key="3">
    <source>
        <dbReference type="EMBL" id="SVB44900.1"/>
    </source>
</evidence>
<dbReference type="InterPro" id="IPR036265">
    <property type="entry name" value="HIT-like_sf"/>
</dbReference>
<dbReference type="SUPFAM" id="SSF54197">
    <property type="entry name" value="HIT-like"/>
    <property type="match status" value="1"/>
</dbReference>
<dbReference type="PANTHER" id="PTHR42997:SF1">
    <property type="entry name" value="AP-4-A PHOSPHORYLASE"/>
    <property type="match status" value="1"/>
</dbReference>
<dbReference type="PROSITE" id="PS51084">
    <property type="entry name" value="HIT_2"/>
    <property type="match status" value="1"/>
</dbReference>
<proteinExistence type="predicted"/>
<evidence type="ECO:0000259" key="2">
    <source>
        <dbReference type="PROSITE" id="PS51084"/>
    </source>
</evidence>
<feature type="non-terminal residue" evidence="3">
    <location>
        <position position="1"/>
    </location>
</feature>
<sequence length="87" mass="9822">VKNYFELSNDEFVACNKMIMLSKNKIEQDDQTIEGFNIGSNTGKVAGQSINHCHIHLIPRRKGDVENPQGGIRGVISSKQHYIRKPK</sequence>
<accession>A0A382E2G2</accession>
<organism evidence="3">
    <name type="scientific">marine metagenome</name>
    <dbReference type="NCBI Taxonomy" id="408172"/>
    <lineage>
        <taxon>unclassified sequences</taxon>
        <taxon>metagenomes</taxon>
        <taxon>ecological metagenomes</taxon>
    </lineage>
</organism>
<dbReference type="Pfam" id="PF01230">
    <property type="entry name" value="HIT"/>
    <property type="match status" value="1"/>
</dbReference>
<feature type="domain" description="HIT" evidence="2">
    <location>
        <begin position="1"/>
        <end position="67"/>
    </location>
</feature>
<dbReference type="AlphaFoldDB" id="A0A382E2G2"/>
<feature type="region of interest" description="Disordered" evidence="1">
    <location>
        <begin position="62"/>
        <end position="87"/>
    </location>
</feature>
<protein>
    <recommendedName>
        <fullName evidence="2">HIT domain-containing protein</fullName>
    </recommendedName>
</protein>
<dbReference type="Gene3D" id="3.30.428.10">
    <property type="entry name" value="HIT-like"/>
    <property type="match status" value="1"/>
</dbReference>
<dbReference type="PANTHER" id="PTHR42997">
    <property type="entry name" value="HIT FAMILY HYDROLASE"/>
    <property type="match status" value="1"/>
</dbReference>
<dbReference type="InterPro" id="IPR011146">
    <property type="entry name" value="HIT-like"/>
</dbReference>